<proteinExistence type="predicted"/>
<dbReference type="Proteomes" id="UP000053259">
    <property type="component" value="Unassembled WGS sequence"/>
</dbReference>
<evidence type="ECO:0000313" key="2">
    <source>
        <dbReference type="EMBL" id="KIV98425.1"/>
    </source>
</evidence>
<dbReference type="GeneID" id="27317730"/>
<dbReference type="VEuPathDB" id="FungiDB:PV09_09757"/>
<protein>
    <submittedName>
        <fullName evidence="2">Uncharacterized protein</fullName>
    </submittedName>
</protein>
<dbReference type="EMBL" id="KN847690">
    <property type="protein sequence ID" value="KIV98425.1"/>
    <property type="molecule type" value="Genomic_DNA"/>
</dbReference>
<reference evidence="2 3" key="1">
    <citation type="submission" date="2015-01" db="EMBL/GenBank/DDBJ databases">
        <title>The Genome Sequence of Ochroconis gallopava CBS43764.</title>
        <authorList>
            <consortium name="The Broad Institute Genomics Platform"/>
            <person name="Cuomo C."/>
            <person name="de Hoog S."/>
            <person name="Gorbushina A."/>
            <person name="Stielow B."/>
            <person name="Teixiera M."/>
            <person name="Abouelleil A."/>
            <person name="Chapman S.B."/>
            <person name="Priest M."/>
            <person name="Young S.K."/>
            <person name="Wortman J."/>
            <person name="Nusbaum C."/>
            <person name="Birren B."/>
        </authorList>
    </citation>
    <scope>NUCLEOTIDE SEQUENCE [LARGE SCALE GENOMIC DNA]</scope>
    <source>
        <strain evidence="2 3">CBS 43764</strain>
    </source>
</reference>
<accession>A0A0D1X8S3</accession>
<sequence>MNDASFPFSEHLTGEPPPPPPPSPMLVPVCIDLGGWTQVVSPCQAYRFMQQLYNDEGSLKKWKYRWTDNNTTLMVWSKSGHWDRDCRSMLHGCLNVGVALQKLRRLQVIDLARL</sequence>
<organism evidence="2 3">
    <name type="scientific">Verruconis gallopava</name>
    <dbReference type="NCBI Taxonomy" id="253628"/>
    <lineage>
        <taxon>Eukaryota</taxon>
        <taxon>Fungi</taxon>
        <taxon>Dikarya</taxon>
        <taxon>Ascomycota</taxon>
        <taxon>Pezizomycotina</taxon>
        <taxon>Dothideomycetes</taxon>
        <taxon>Pleosporomycetidae</taxon>
        <taxon>Venturiales</taxon>
        <taxon>Sympoventuriaceae</taxon>
        <taxon>Verruconis</taxon>
    </lineage>
</organism>
<name>A0A0D1X8S3_9PEZI</name>
<dbReference type="InParanoid" id="A0A0D1X8S3"/>
<gene>
    <name evidence="2" type="ORF">PV09_09757</name>
</gene>
<feature type="region of interest" description="Disordered" evidence="1">
    <location>
        <begin position="1"/>
        <end position="23"/>
    </location>
</feature>
<dbReference type="HOGENOM" id="CLU_2122955_0_0_1"/>
<dbReference type="RefSeq" id="XP_016208295.1">
    <property type="nucleotide sequence ID" value="XM_016363883.1"/>
</dbReference>
<keyword evidence="3" id="KW-1185">Reference proteome</keyword>
<evidence type="ECO:0000313" key="3">
    <source>
        <dbReference type="Proteomes" id="UP000053259"/>
    </source>
</evidence>
<dbReference type="AlphaFoldDB" id="A0A0D1X8S3"/>
<evidence type="ECO:0000256" key="1">
    <source>
        <dbReference type="SAM" id="MobiDB-lite"/>
    </source>
</evidence>